<sequence length="122" mass="13329">METSLLTPPQQNTHVTSPPASEGCMNCSFARCGQTGWQEQVGEEGPMLCMPRLRAHGEPTAAGQLADDEACRAESWSIQSSFSSFRCQGIIMGSGRKVSGYLISSMNRHGAVRCSYFKKTEY</sequence>
<dbReference type="EMBL" id="CP069116">
    <property type="protein sequence ID" value="QSS66895.1"/>
    <property type="molecule type" value="Genomic_DNA"/>
</dbReference>
<dbReference type="Proteomes" id="UP000663671">
    <property type="component" value="Chromosome 6"/>
</dbReference>
<dbReference type="AlphaFoldDB" id="A0A8A1MM41"/>
<feature type="region of interest" description="Disordered" evidence="1">
    <location>
        <begin position="1"/>
        <end position="21"/>
    </location>
</feature>
<reference evidence="2" key="1">
    <citation type="submission" date="2021-01" db="EMBL/GenBank/DDBJ databases">
        <title>Chromosome-level genome assembly of a human fungal pathogen reveals clustering of transcriptionally co-regulated genes.</title>
        <authorList>
            <person name="Voorhies M."/>
            <person name="Cohen S."/>
            <person name="Shea T.P."/>
            <person name="Petrus S."/>
            <person name="Munoz J.F."/>
            <person name="Poplawski S."/>
            <person name="Goldman W.E."/>
            <person name="Michael T."/>
            <person name="Cuomo C.A."/>
            <person name="Sil A."/>
            <person name="Beyhan S."/>
        </authorList>
    </citation>
    <scope>NUCLEOTIDE SEQUENCE</scope>
    <source>
        <strain evidence="2">WU24</strain>
    </source>
</reference>
<name>A0A8A1MM41_AJECA</name>
<feature type="compositionally biased region" description="Polar residues" evidence="1">
    <location>
        <begin position="1"/>
        <end position="19"/>
    </location>
</feature>
<evidence type="ECO:0000313" key="3">
    <source>
        <dbReference type="Proteomes" id="UP000663671"/>
    </source>
</evidence>
<gene>
    <name evidence="2" type="ORF">I7I51_03107</name>
</gene>
<accession>A0A8A1MM41</accession>
<evidence type="ECO:0000313" key="2">
    <source>
        <dbReference type="EMBL" id="QSS66895.1"/>
    </source>
</evidence>
<proteinExistence type="predicted"/>
<organism evidence="2 3">
    <name type="scientific">Ajellomyces capsulatus</name>
    <name type="common">Darling's disease fungus</name>
    <name type="synonym">Histoplasma capsulatum</name>
    <dbReference type="NCBI Taxonomy" id="5037"/>
    <lineage>
        <taxon>Eukaryota</taxon>
        <taxon>Fungi</taxon>
        <taxon>Dikarya</taxon>
        <taxon>Ascomycota</taxon>
        <taxon>Pezizomycotina</taxon>
        <taxon>Eurotiomycetes</taxon>
        <taxon>Eurotiomycetidae</taxon>
        <taxon>Onygenales</taxon>
        <taxon>Ajellomycetaceae</taxon>
        <taxon>Histoplasma</taxon>
    </lineage>
</organism>
<dbReference type="VEuPathDB" id="FungiDB:I7I51_03107"/>
<evidence type="ECO:0000256" key="1">
    <source>
        <dbReference type="SAM" id="MobiDB-lite"/>
    </source>
</evidence>
<protein>
    <submittedName>
        <fullName evidence="2">Uncharacterized protein</fullName>
    </submittedName>
</protein>